<dbReference type="EC" id="2.3.2.26" evidence="2"/>
<evidence type="ECO:0000313" key="8">
    <source>
        <dbReference type="EMBL" id="KAK7202473.1"/>
    </source>
</evidence>
<proteinExistence type="predicted"/>
<keyword evidence="3" id="KW-0808">Transferase</keyword>
<dbReference type="Gene3D" id="3.90.1750.10">
    <property type="entry name" value="Hect, E3 ligase catalytic domains"/>
    <property type="match status" value="1"/>
</dbReference>
<sequence>MSSVDSDDEDSASIDLEDYRDLIDEHMHMSTNFLPFIYVQHLQVIEVVELYIHQLTVGCLGADNPAEGSKGKKKTCKAKFCASSEWFQNWTRTKKLEPWAIRQIAWKLAATKGHYGICEGAMKWHEEAAKRGSKAGIGKPADEEEPDAAAGNEEGGEKAESGAALRKFVSFQAHMFSPTSVKARKPVPYYTGPLLSNLTVIDDIFVLRCLYDSSNTGANGSCFASLLHIFAHPERLRECMNSGPEMFRLVFRLTTDVFPDSDSEHLAEVVHSLAYGMRLLISQHECMYTPRSRNPHMLVLKKRGQQYTAAELEFMRGSTSAIVRATALASLMLHRYVAQVVSLRGRATVEMSAGAAFHALWSPCNGMFRVLFVEIMRAITLNPMIPTYFTEAIEGDMKEECMFVLACWARAYLATHWPRGTYSTTVSRSSSLFFAMALWHIVRARCPRVKQDVLPFRQLGDLTPKTIFTSRNTTMPMPPGHGARSKLKAPYVHVLEFASLVFTLKARVGFLRSYALRCMVKAFRTGVVKSTLISIITSYYPGVSDQHLRSAYQRLDQRPPGVPSSRDSLQHALADYVQLYFLLDVSREDVLGSVFAGMRPAIRSRTMLSKPLKVRFGTGEDGVDHGGVQVELFRTIGRMLCDPDYGLFEIDPDSQRAWFNKGFFDDVDRFDVVGTIVALAVYNGCTISVSFPKAMYMMLRGEFPTQLDEIKDLFPSLYHGLKAVLDYKGDVSELELVFEYTYQTMDRTITVPMREKPTRVTNTNKADYVKEYIHWATFGTIEPFADAFKRGWSRLIPDCVTDMFEPDELMELVQGREWDAAEFSVAELKEVARYEDGYTEDTQVIIWFWDVVGKLSDGEKRQLLEFVTASDRLPVVAGISGVRFVIQRNGPDSERLPTSLTCFGRLLLPEYSSRKKVERMLKTAIRHCKGFGLV</sequence>
<dbReference type="InterPro" id="IPR000569">
    <property type="entry name" value="HECT_dom"/>
</dbReference>
<evidence type="ECO:0000256" key="3">
    <source>
        <dbReference type="ARBA" id="ARBA00022679"/>
    </source>
</evidence>
<dbReference type="RefSeq" id="XP_064765506.1">
    <property type="nucleotide sequence ID" value="XM_064914583.1"/>
</dbReference>
<comment type="catalytic activity">
    <reaction evidence="1">
        <text>S-ubiquitinyl-[E2 ubiquitin-conjugating enzyme]-L-cysteine + [acceptor protein]-L-lysine = [E2 ubiquitin-conjugating enzyme]-L-cysteine + N(6)-ubiquitinyl-[acceptor protein]-L-lysine.</text>
        <dbReference type="EC" id="2.3.2.26"/>
    </reaction>
</comment>
<evidence type="ECO:0000313" key="9">
    <source>
        <dbReference type="Proteomes" id="UP001498771"/>
    </source>
</evidence>
<keyword evidence="4 5" id="KW-0833">Ubl conjugation pathway</keyword>
<comment type="caution">
    <text evidence="8">The sequence shown here is derived from an EMBL/GenBank/DDBJ whole genome shotgun (WGS) entry which is preliminary data.</text>
</comment>
<evidence type="ECO:0000256" key="4">
    <source>
        <dbReference type="ARBA" id="ARBA00022786"/>
    </source>
</evidence>
<dbReference type="InterPro" id="IPR044611">
    <property type="entry name" value="E3A/B/C-like"/>
</dbReference>
<reference evidence="8 9" key="1">
    <citation type="submission" date="2024-03" db="EMBL/GenBank/DDBJ databases">
        <title>Genome-scale model development and genomic sequencing of the oleaginous clade Lipomyces.</title>
        <authorList>
            <consortium name="Lawrence Berkeley National Laboratory"/>
            <person name="Czajka J.J."/>
            <person name="Han Y."/>
            <person name="Kim J."/>
            <person name="Mondo S.J."/>
            <person name="Hofstad B.A."/>
            <person name="Robles A."/>
            <person name="Haridas S."/>
            <person name="Riley R."/>
            <person name="LaButti K."/>
            <person name="Pangilinan J."/>
            <person name="Andreopoulos W."/>
            <person name="Lipzen A."/>
            <person name="Yan J."/>
            <person name="Wang M."/>
            <person name="Ng V."/>
            <person name="Grigoriev I.V."/>
            <person name="Spatafora J.W."/>
            <person name="Magnuson J.K."/>
            <person name="Baker S.E."/>
            <person name="Pomraning K.R."/>
        </authorList>
    </citation>
    <scope>NUCLEOTIDE SEQUENCE [LARGE SCALE GENOMIC DNA]</scope>
    <source>
        <strain evidence="8 9">Phaff 52-87</strain>
    </source>
</reference>
<protein>
    <recommendedName>
        <fullName evidence="2">HECT-type E3 ubiquitin transferase</fullName>
        <ecNumber evidence="2">2.3.2.26</ecNumber>
    </recommendedName>
</protein>
<evidence type="ECO:0000256" key="1">
    <source>
        <dbReference type="ARBA" id="ARBA00000885"/>
    </source>
</evidence>
<dbReference type="SUPFAM" id="SSF56204">
    <property type="entry name" value="Hect, E3 ligase catalytic domain"/>
    <property type="match status" value="1"/>
</dbReference>
<gene>
    <name evidence="8" type="ORF">BZA70DRAFT_297932</name>
</gene>
<dbReference type="Gene3D" id="3.30.2160.10">
    <property type="entry name" value="Hect, E3 ligase catalytic domain"/>
    <property type="match status" value="1"/>
</dbReference>
<dbReference type="PANTHER" id="PTHR45700:SF8">
    <property type="entry name" value="HECT-TYPE E3 UBIQUITIN TRANSFERASE"/>
    <property type="match status" value="1"/>
</dbReference>
<dbReference type="GeneID" id="90040095"/>
<feature type="domain" description="HECT" evidence="7">
    <location>
        <begin position="604"/>
        <end position="934"/>
    </location>
</feature>
<evidence type="ECO:0000256" key="2">
    <source>
        <dbReference type="ARBA" id="ARBA00012485"/>
    </source>
</evidence>
<feature type="active site" description="Glycyl thioester intermediate" evidence="5">
    <location>
        <position position="902"/>
    </location>
</feature>
<dbReference type="PANTHER" id="PTHR45700">
    <property type="entry name" value="UBIQUITIN-PROTEIN LIGASE E3C"/>
    <property type="match status" value="1"/>
</dbReference>
<keyword evidence="9" id="KW-1185">Reference proteome</keyword>
<organism evidence="8 9">
    <name type="scientific">Myxozyma melibiosi</name>
    <dbReference type="NCBI Taxonomy" id="54550"/>
    <lineage>
        <taxon>Eukaryota</taxon>
        <taxon>Fungi</taxon>
        <taxon>Dikarya</taxon>
        <taxon>Ascomycota</taxon>
        <taxon>Saccharomycotina</taxon>
        <taxon>Lipomycetes</taxon>
        <taxon>Lipomycetales</taxon>
        <taxon>Lipomycetaceae</taxon>
        <taxon>Myxozyma</taxon>
    </lineage>
</organism>
<dbReference type="Pfam" id="PF00632">
    <property type="entry name" value="HECT"/>
    <property type="match status" value="1"/>
</dbReference>
<dbReference type="Gene3D" id="3.30.2410.10">
    <property type="entry name" value="Hect, E3 ligase catalytic domain"/>
    <property type="match status" value="1"/>
</dbReference>
<feature type="region of interest" description="Disordered" evidence="6">
    <location>
        <begin position="132"/>
        <end position="157"/>
    </location>
</feature>
<dbReference type="InterPro" id="IPR032353">
    <property type="entry name" value="AZUL"/>
</dbReference>
<dbReference type="PROSITE" id="PS50237">
    <property type="entry name" value="HECT"/>
    <property type="match status" value="1"/>
</dbReference>
<accession>A0ABR1F083</accession>
<dbReference type="InterPro" id="IPR035983">
    <property type="entry name" value="Hect_E3_ubiquitin_ligase"/>
</dbReference>
<dbReference type="EMBL" id="JBBJBU010000017">
    <property type="protein sequence ID" value="KAK7202473.1"/>
    <property type="molecule type" value="Genomic_DNA"/>
</dbReference>
<evidence type="ECO:0000259" key="7">
    <source>
        <dbReference type="PROSITE" id="PS50237"/>
    </source>
</evidence>
<evidence type="ECO:0000256" key="6">
    <source>
        <dbReference type="SAM" id="MobiDB-lite"/>
    </source>
</evidence>
<dbReference type="Proteomes" id="UP001498771">
    <property type="component" value="Unassembled WGS sequence"/>
</dbReference>
<name>A0ABR1F083_9ASCO</name>
<dbReference type="Pfam" id="PF16558">
    <property type="entry name" value="AZUL"/>
    <property type="match status" value="1"/>
</dbReference>
<dbReference type="SMART" id="SM00119">
    <property type="entry name" value="HECTc"/>
    <property type="match status" value="1"/>
</dbReference>
<evidence type="ECO:0000256" key="5">
    <source>
        <dbReference type="PROSITE-ProRule" id="PRU00104"/>
    </source>
</evidence>